<protein>
    <recommendedName>
        <fullName evidence="1">Amidohydrolase-related domain-containing protein</fullName>
    </recommendedName>
</protein>
<evidence type="ECO:0000259" key="1">
    <source>
        <dbReference type="Pfam" id="PF01979"/>
    </source>
</evidence>
<dbReference type="InterPro" id="IPR011059">
    <property type="entry name" value="Metal-dep_hydrolase_composite"/>
</dbReference>
<proteinExistence type="predicted"/>
<dbReference type="PANTHER" id="PTHR43135">
    <property type="entry name" value="ALPHA-D-RIBOSE 1-METHYLPHOSPHONATE 5-TRIPHOSPHATE DIPHOSPHATASE"/>
    <property type="match status" value="1"/>
</dbReference>
<feature type="domain" description="Amidohydrolase-related" evidence="1">
    <location>
        <begin position="232"/>
        <end position="418"/>
    </location>
</feature>
<accession>A0A553HKB0</accession>
<dbReference type="OrthoDB" id="5595695at2759"/>
<dbReference type="GO" id="GO:0016810">
    <property type="term" value="F:hydrolase activity, acting on carbon-nitrogen (but not peptide) bonds"/>
    <property type="evidence" value="ECO:0007669"/>
    <property type="project" value="InterPro"/>
</dbReference>
<dbReference type="Gene3D" id="3.20.20.140">
    <property type="entry name" value="Metal-dependent hydrolases"/>
    <property type="match status" value="1"/>
</dbReference>
<keyword evidence="3" id="KW-1185">Reference proteome</keyword>
<evidence type="ECO:0000313" key="3">
    <source>
        <dbReference type="Proteomes" id="UP000319160"/>
    </source>
</evidence>
<gene>
    <name evidence="2" type="ORF">FHL15_010699</name>
</gene>
<dbReference type="EMBL" id="VFLP01000089">
    <property type="protein sequence ID" value="TRX88386.1"/>
    <property type="molecule type" value="Genomic_DNA"/>
</dbReference>
<dbReference type="InterPro" id="IPR051781">
    <property type="entry name" value="Metallo-dep_Hydrolase"/>
</dbReference>
<dbReference type="SUPFAM" id="SSF51338">
    <property type="entry name" value="Composite domain of metallo-dependent hydrolases"/>
    <property type="match status" value="1"/>
</dbReference>
<dbReference type="STRING" id="2512241.A0A553HKB0"/>
<dbReference type="InterPro" id="IPR032466">
    <property type="entry name" value="Metal_Hydrolase"/>
</dbReference>
<dbReference type="Pfam" id="PF01979">
    <property type="entry name" value="Amidohydro_1"/>
    <property type="match status" value="1"/>
</dbReference>
<dbReference type="Proteomes" id="UP000319160">
    <property type="component" value="Unassembled WGS sequence"/>
</dbReference>
<reference evidence="3" key="1">
    <citation type="submission" date="2019-06" db="EMBL/GenBank/DDBJ databases">
        <title>Draft genome sequence of the griseofulvin-producing fungus Xylaria cubensis strain G536.</title>
        <authorList>
            <person name="Mead M.E."/>
            <person name="Raja H.A."/>
            <person name="Steenwyk J.L."/>
            <person name="Knowles S.L."/>
            <person name="Oberlies N.H."/>
            <person name="Rokas A."/>
        </authorList>
    </citation>
    <scope>NUCLEOTIDE SEQUENCE [LARGE SCALE GENOMIC DNA]</scope>
    <source>
        <strain evidence="3">G536</strain>
    </source>
</reference>
<dbReference type="Gene3D" id="2.30.40.10">
    <property type="entry name" value="Urease, subunit C, domain 1"/>
    <property type="match status" value="2"/>
</dbReference>
<dbReference type="PANTHER" id="PTHR43135:SF3">
    <property type="entry name" value="ALPHA-D-RIBOSE 1-METHYLPHOSPHONATE 5-TRIPHOSPHATE DIPHOSPHATASE"/>
    <property type="match status" value="1"/>
</dbReference>
<dbReference type="InterPro" id="IPR006680">
    <property type="entry name" value="Amidohydro-rel"/>
</dbReference>
<dbReference type="AlphaFoldDB" id="A0A553HKB0"/>
<name>A0A553HKB0_9PEZI</name>
<organism evidence="2 3">
    <name type="scientific">Xylaria flabelliformis</name>
    <dbReference type="NCBI Taxonomy" id="2512241"/>
    <lineage>
        <taxon>Eukaryota</taxon>
        <taxon>Fungi</taxon>
        <taxon>Dikarya</taxon>
        <taxon>Ascomycota</taxon>
        <taxon>Pezizomycotina</taxon>
        <taxon>Sordariomycetes</taxon>
        <taxon>Xylariomycetidae</taxon>
        <taxon>Xylariales</taxon>
        <taxon>Xylariaceae</taxon>
        <taxon>Xylaria</taxon>
    </lineage>
</organism>
<comment type="caution">
    <text evidence="2">The sequence shown here is derived from an EMBL/GenBank/DDBJ whole genome shotgun (WGS) entry which is preliminary data.</text>
</comment>
<sequence length="431" mass="45892">MQAQINASLHFEIYYFVDVKMPTLSIIQALFTLLSLALACPFHNGASNPILAAANNNHFRPLQRSNPFSRARTAITNVRIFDGYRLLPASTVIVDRGTIVDVGNSGNAIVHIDGKGGVLMPGLIDAHAHPSDITHLQDLSRYGVTTTMLMACFQPQSCLSLKNHSGLVDVVVGSLIAAAPGSIHGNIVAAVDGNGDRLVYNASMAPQWLDNALSWGPDFVKLIAESPGLDQQTLNVLTKTSQDRRKRVACHASSLDAYEQAAIAGVDDIQHSPSDKPISAGLARRIAFRGQVVTPTLAIMRAISDTSPATRNYTAAEETVRRLKEAGVPIIAGTDSNLVPGLIAIVPFGISLHEELQLLVNAGLSPIEALRAATSTAAKHWGLNDRGVIARGKRADLVLLSGNPLEDISATKTIQRIWLAGVEFSGAVGSF</sequence>
<evidence type="ECO:0000313" key="2">
    <source>
        <dbReference type="EMBL" id="TRX88386.1"/>
    </source>
</evidence>
<dbReference type="SUPFAM" id="SSF51556">
    <property type="entry name" value="Metallo-dependent hydrolases"/>
    <property type="match status" value="1"/>
</dbReference>